<dbReference type="RefSeq" id="XP_007731694.1">
    <property type="nucleotide sequence ID" value="XM_007733504.1"/>
</dbReference>
<organism evidence="2 3">
    <name type="scientific">Capronia epimyces CBS 606.96</name>
    <dbReference type="NCBI Taxonomy" id="1182542"/>
    <lineage>
        <taxon>Eukaryota</taxon>
        <taxon>Fungi</taxon>
        <taxon>Dikarya</taxon>
        <taxon>Ascomycota</taxon>
        <taxon>Pezizomycotina</taxon>
        <taxon>Eurotiomycetes</taxon>
        <taxon>Chaetothyriomycetidae</taxon>
        <taxon>Chaetothyriales</taxon>
        <taxon>Herpotrichiellaceae</taxon>
        <taxon>Capronia</taxon>
    </lineage>
</organism>
<dbReference type="EMBL" id="AMGY01000003">
    <property type="protein sequence ID" value="EXJ86415.1"/>
    <property type="molecule type" value="Genomic_DNA"/>
</dbReference>
<dbReference type="Proteomes" id="UP000019478">
    <property type="component" value="Unassembled WGS sequence"/>
</dbReference>
<protein>
    <submittedName>
        <fullName evidence="2">Uncharacterized protein</fullName>
    </submittedName>
</protein>
<dbReference type="AlphaFoldDB" id="W9Y9W3"/>
<feature type="compositionally biased region" description="Polar residues" evidence="1">
    <location>
        <begin position="174"/>
        <end position="187"/>
    </location>
</feature>
<proteinExistence type="predicted"/>
<feature type="region of interest" description="Disordered" evidence="1">
    <location>
        <begin position="79"/>
        <end position="195"/>
    </location>
</feature>
<dbReference type="eggNOG" id="ENOG502SR2P">
    <property type="taxonomic scope" value="Eukaryota"/>
</dbReference>
<feature type="compositionally biased region" description="Low complexity" evidence="1">
    <location>
        <begin position="284"/>
        <end position="295"/>
    </location>
</feature>
<dbReference type="GeneID" id="19167494"/>
<dbReference type="HOGENOM" id="CLU_783106_0_0_1"/>
<sequence length="347" mass="37755">MDKKLGLRTDRSSLTAKKYLGDPDDRHFIPDSPLVDRQVLTEQEEGELKRACALVLANVQHSDDTSDDPLKYIAAHIQDGRGTHQTGAKRDRTSQPAQCPYMTSTKVSQQLTDLKPDTATPSEASRRHTSTTTDDSTPLTSAGLTPGDAGSRFSDAARRSVNSTRKPGSGLRNEASTSSKSRTTSNAGLHRSLETCEPTVDAEVIGRTVRLVKDSSSRLESSSNRSMDINRPARLAGPDLNKSLPPPPPLADWPILNEPKPPHIGRLMNTIRKKKSIIAESRDTSTASAPSVPSAEETRAATTLQPRIRTATAPVFNGGAQPLPPPKKKFHLRFFPRLHRPTDVLVS</sequence>
<feature type="compositionally biased region" description="Basic and acidic residues" evidence="1">
    <location>
        <begin position="79"/>
        <end position="93"/>
    </location>
</feature>
<gene>
    <name evidence="2" type="ORF">A1O3_03366</name>
</gene>
<feature type="region of interest" description="Disordered" evidence="1">
    <location>
        <begin position="213"/>
        <end position="245"/>
    </location>
</feature>
<evidence type="ECO:0000313" key="3">
    <source>
        <dbReference type="Proteomes" id="UP000019478"/>
    </source>
</evidence>
<reference evidence="2 3" key="1">
    <citation type="submission" date="2013-03" db="EMBL/GenBank/DDBJ databases">
        <title>The Genome Sequence of Capronia epimyces CBS 606.96.</title>
        <authorList>
            <consortium name="The Broad Institute Genomics Platform"/>
            <person name="Cuomo C."/>
            <person name="de Hoog S."/>
            <person name="Gorbushina A."/>
            <person name="Walker B."/>
            <person name="Young S.K."/>
            <person name="Zeng Q."/>
            <person name="Gargeya S."/>
            <person name="Fitzgerald M."/>
            <person name="Haas B."/>
            <person name="Abouelleil A."/>
            <person name="Allen A.W."/>
            <person name="Alvarado L."/>
            <person name="Arachchi H.M."/>
            <person name="Berlin A.M."/>
            <person name="Chapman S.B."/>
            <person name="Gainer-Dewar J."/>
            <person name="Goldberg J."/>
            <person name="Griggs A."/>
            <person name="Gujja S."/>
            <person name="Hansen M."/>
            <person name="Howarth C."/>
            <person name="Imamovic A."/>
            <person name="Ireland A."/>
            <person name="Larimer J."/>
            <person name="McCowan C."/>
            <person name="Murphy C."/>
            <person name="Pearson M."/>
            <person name="Poon T.W."/>
            <person name="Priest M."/>
            <person name="Roberts A."/>
            <person name="Saif S."/>
            <person name="Shea T."/>
            <person name="Sisk P."/>
            <person name="Sykes S."/>
            <person name="Wortman J."/>
            <person name="Nusbaum C."/>
            <person name="Birren B."/>
        </authorList>
    </citation>
    <scope>NUCLEOTIDE SEQUENCE [LARGE SCALE GENOMIC DNA]</scope>
    <source>
        <strain evidence="2 3">CBS 606.96</strain>
    </source>
</reference>
<name>W9Y9W3_9EURO</name>
<evidence type="ECO:0000313" key="2">
    <source>
        <dbReference type="EMBL" id="EXJ86415.1"/>
    </source>
</evidence>
<accession>W9Y9W3</accession>
<keyword evidence="3" id="KW-1185">Reference proteome</keyword>
<feature type="compositionally biased region" description="Polar residues" evidence="1">
    <location>
        <begin position="94"/>
        <end position="112"/>
    </location>
</feature>
<comment type="caution">
    <text evidence="2">The sequence shown here is derived from an EMBL/GenBank/DDBJ whole genome shotgun (WGS) entry which is preliminary data.</text>
</comment>
<dbReference type="OrthoDB" id="4117406at2759"/>
<feature type="region of interest" description="Disordered" evidence="1">
    <location>
        <begin position="279"/>
        <end position="328"/>
    </location>
</feature>
<evidence type="ECO:0000256" key="1">
    <source>
        <dbReference type="SAM" id="MobiDB-lite"/>
    </source>
</evidence>